<evidence type="ECO:0008006" key="5">
    <source>
        <dbReference type="Google" id="ProtNLM"/>
    </source>
</evidence>
<organism evidence="3 4">
    <name type="scientific">Durusdinium trenchii</name>
    <dbReference type="NCBI Taxonomy" id="1381693"/>
    <lineage>
        <taxon>Eukaryota</taxon>
        <taxon>Sar</taxon>
        <taxon>Alveolata</taxon>
        <taxon>Dinophyceae</taxon>
        <taxon>Suessiales</taxon>
        <taxon>Symbiodiniaceae</taxon>
        <taxon>Durusdinium</taxon>
    </lineage>
</organism>
<dbReference type="Gene3D" id="1.10.287.110">
    <property type="entry name" value="DnaJ domain"/>
    <property type="match status" value="1"/>
</dbReference>
<dbReference type="InterPro" id="IPR036869">
    <property type="entry name" value="J_dom_sf"/>
</dbReference>
<feature type="region of interest" description="Disordered" evidence="2">
    <location>
        <begin position="1"/>
        <end position="85"/>
    </location>
</feature>
<feature type="compositionally biased region" description="Polar residues" evidence="2">
    <location>
        <begin position="146"/>
        <end position="156"/>
    </location>
</feature>
<dbReference type="Proteomes" id="UP001642484">
    <property type="component" value="Unassembled WGS sequence"/>
</dbReference>
<evidence type="ECO:0000256" key="2">
    <source>
        <dbReference type="SAM" id="MobiDB-lite"/>
    </source>
</evidence>
<keyword evidence="4" id="KW-1185">Reference proteome</keyword>
<feature type="region of interest" description="Disordered" evidence="2">
    <location>
        <begin position="126"/>
        <end position="215"/>
    </location>
</feature>
<sequence>MSRASPQRRSSSQKSKEKSDKAAAVQKNLEAINGRGAGRHTLIAQQPGGRSRSNGSHRTTKEETVRRHSAHASSSITPTQLAGKHTASASSFLFDAVERSSLSAATEAAVQDIACEILEAEDSAVNLSRPRSRAGSSIPADDPWASSDSESLTSSCQKEELRKPAALQDGVAFPSISSTAQSSSPPSAEPEVEPAEPTGGPREASSSATSPRAAQLHRALSQVQTCASQGNFAEAIQECLPALLGPQEVVDIVGSLCAAWQASIKKQKREHQNAMEAMVSEVTSAREKDSPEVWKLLEEIEEKETEVTEEVQRRAQLEVVMQALEEELRGARNDLKAAQQRADQWRRLKDDKERELFAQIRKREDAEREASFLRQSAWLADRTARENVALKKELQKAEAVAATCGASALARQIAEMECSPLRCCRGEIRPAVKKKLMMKWHPDKQPTAEHVEFATQVMQALQNQPEWEM</sequence>
<dbReference type="EMBL" id="CAXAMN010019335">
    <property type="protein sequence ID" value="CAK9054084.1"/>
    <property type="molecule type" value="Genomic_DNA"/>
</dbReference>
<name>A0ABP0MVP5_9DINO</name>
<feature type="coiled-coil region" evidence="1">
    <location>
        <begin position="268"/>
        <end position="400"/>
    </location>
</feature>
<evidence type="ECO:0000313" key="3">
    <source>
        <dbReference type="EMBL" id="CAK9054084.1"/>
    </source>
</evidence>
<protein>
    <recommendedName>
        <fullName evidence="5">J domain-containing protein</fullName>
    </recommendedName>
</protein>
<feature type="compositionally biased region" description="Low complexity" evidence="2">
    <location>
        <begin position="1"/>
        <end position="13"/>
    </location>
</feature>
<proteinExistence type="predicted"/>
<evidence type="ECO:0000313" key="4">
    <source>
        <dbReference type="Proteomes" id="UP001642484"/>
    </source>
</evidence>
<reference evidence="3 4" key="1">
    <citation type="submission" date="2024-02" db="EMBL/GenBank/DDBJ databases">
        <authorList>
            <person name="Chen Y."/>
            <person name="Shah S."/>
            <person name="Dougan E. K."/>
            <person name="Thang M."/>
            <person name="Chan C."/>
        </authorList>
    </citation>
    <scope>NUCLEOTIDE SEQUENCE [LARGE SCALE GENOMIC DNA]</scope>
</reference>
<feature type="compositionally biased region" description="Low complexity" evidence="2">
    <location>
        <begin position="172"/>
        <end position="186"/>
    </location>
</feature>
<gene>
    <name evidence="3" type="ORF">CCMP2556_LOCUS27087</name>
</gene>
<accession>A0ABP0MVP5</accession>
<keyword evidence="1" id="KW-0175">Coiled coil</keyword>
<feature type="compositionally biased region" description="Polar residues" evidence="2">
    <location>
        <begin position="71"/>
        <end position="80"/>
    </location>
</feature>
<comment type="caution">
    <text evidence="3">The sequence shown here is derived from an EMBL/GenBank/DDBJ whole genome shotgun (WGS) entry which is preliminary data.</text>
</comment>
<evidence type="ECO:0000256" key="1">
    <source>
        <dbReference type="SAM" id="Coils"/>
    </source>
</evidence>
<dbReference type="SUPFAM" id="SSF46565">
    <property type="entry name" value="Chaperone J-domain"/>
    <property type="match status" value="1"/>
</dbReference>